<dbReference type="HAMAP" id="MF_00178">
    <property type="entry name" value="Lumazine_synth"/>
    <property type="match status" value="1"/>
</dbReference>
<keyword evidence="4" id="KW-0686">Riboflavin biosynthesis</keyword>
<gene>
    <name evidence="8" type="ORF">G6F64_000086</name>
</gene>
<evidence type="ECO:0000313" key="8">
    <source>
        <dbReference type="EMBL" id="KAG1316118.1"/>
    </source>
</evidence>
<evidence type="ECO:0000256" key="4">
    <source>
        <dbReference type="ARBA" id="ARBA00022619"/>
    </source>
</evidence>
<dbReference type="Proteomes" id="UP000716291">
    <property type="component" value="Unassembled WGS sequence"/>
</dbReference>
<feature type="domain" description="PX" evidence="7">
    <location>
        <begin position="31"/>
        <end position="129"/>
    </location>
</feature>
<dbReference type="Gene3D" id="3.40.50.960">
    <property type="entry name" value="Lumazine/riboflavin synthase"/>
    <property type="match status" value="1"/>
</dbReference>
<dbReference type="SUPFAM" id="SSF52121">
    <property type="entry name" value="Lumazine synthase"/>
    <property type="match status" value="1"/>
</dbReference>
<dbReference type="Gene3D" id="1.20.1270.60">
    <property type="entry name" value="Arfaptin homology (AH) domain/BAR domain"/>
    <property type="match status" value="1"/>
</dbReference>
<dbReference type="Gene3D" id="3.30.1520.10">
    <property type="entry name" value="Phox-like domain"/>
    <property type="match status" value="1"/>
</dbReference>
<dbReference type="InterPro" id="IPR034964">
    <property type="entry name" value="LS"/>
</dbReference>
<comment type="pathway">
    <text evidence="1">Cofactor biosynthesis; riboflavin biosynthesis; riboflavin from 2-hydroxy-3-oxobutyl phosphate and 5-amino-6-(D-ribitylamino)uracil: step 1/2.</text>
</comment>
<comment type="similarity">
    <text evidence="2">Belongs to the DMRL synthase family.</text>
</comment>
<sequence length="541" mass="62465">MPHLQLLITNVDYRRKDPVFWIDVNTTFNKYKQKQRRIPRYYSELEKLYSHLVSTIEDALIPALPICPEPRFDKEGNIVQKQWWFHISKSSTTLNNDNPLEYKIQLWLNRIANHDRAQQSEGLREFVESEFRPKTYKLIKPLSIHVSEQDMDPEFTFWSNHLNTLLNQLQHWLTQNDKLFHEHRIMANHWMELSSSFVSFGAIERDPELFVLYKSLAKGYQQTYDIQRLQALAIYETTGAEASYQIKNAESAQNAMQRRLIALSEYMSSKRHTESSSRQVERLKSSMNINRERASEAISVLKEAKRNELKCLHHYEKVDGNLRQDIEYKYKPSVSKDLKRALKDYATIMSETKTFEKGVAAPKQRLDGSGLRIAIVHTRWNYALVDQLYNKVYETLVKKYNVLPENIITDTVSGAYELPMAAKQLIELSQSQASETANDLLGSPAIERSEKKKKTGAFDAIICIGLVIKGGTAHFEYICDAVTHGIMRVQLDTGVPVMFGVLTCYNEQQAIARASTDEGFEHAQEWAAAAVEAGLRKFRKL</sequence>
<dbReference type="InterPro" id="IPR036871">
    <property type="entry name" value="PX_dom_sf"/>
</dbReference>
<dbReference type="InterPro" id="IPR002180">
    <property type="entry name" value="LS/RS"/>
</dbReference>
<protein>
    <recommendedName>
        <fullName evidence="3">6,7-dimethyl-8-ribityllumazine synthase</fullName>
        <ecNumber evidence="3">2.5.1.78</ecNumber>
    </recommendedName>
</protein>
<dbReference type="EC" id="2.5.1.78" evidence="3"/>
<proteinExistence type="inferred from homology"/>
<dbReference type="GO" id="GO:0000906">
    <property type="term" value="F:6,7-dimethyl-8-ribityllumazine synthase activity"/>
    <property type="evidence" value="ECO:0007669"/>
    <property type="project" value="UniProtKB-EC"/>
</dbReference>
<dbReference type="GO" id="GO:0009349">
    <property type="term" value="C:riboflavin synthase complex"/>
    <property type="evidence" value="ECO:0007669"/>
    <property type="project" value="InterPro"/>
</dbReference>
<dbReference type="EMBL" id="JAANQT010000006">
    <property type="protein sequence ID" value="KAG1316118.1"/>
    <property type="molecule type" value="Genomic_DNA"/>
</dbReference>
<evidence type="ECO:0000256" key="5">
    <source>
        <dbReference type="ARBA" id="ARBA00022679"/>
    </source>
</evidence>
<reference evidence="8" key="1">
    <citation type="journal article" date="2020" name="Microb. Genom.">
        <title>Genetic diversity of clinical and environmental Mucorales isolates obtained from an investigation of mucormycosis cases among solid organ transplant recipients.</title>
        <authorList>
            <person name="Nguyen M.H."/>
            <person name="Kaul D."/>
            <person name="Muto C."/>
            <person name="Cheng S.J."/>
            <person name="Richter R.A."/>
            <person name="Bruno V.M."/>
            <person name="Liu G."/>
            <person name="Beyhan S."/>
            <person name="Sundermann A.J."/>
            <person name="Mounaud S."/>
            <person name="Pasculle A.W."/>
            <person name="Nierman W.C."/>
            <person name="Driscoll E."/>
            <person name="Cumbie R."/>
            <person name="Clancy C.J."/>
            <person name="Dupont C.L."/>
        </authorList>
    </citation>
    <scope>NUCLEOTIDE SEQUENCE</scope>
    <source>
        <strain evidence="8">GL11</strain>
    </source>
</reference>
<dbReference type="PANTHER" id="PTHR21058:SF0">
    <property type="entry name" value="6,7-DIMETHYL-8-RIBITYLLUMAZINE SYNTHASE"/>
    <property type="match status" value="1"/>
</dbReference>
<dbReference type="GO" id="GO:0035091">
    <property type="term" value="F:phosphatidylinositol binding"/>
    <property type="evidence" value="ECO:0007669"/>
    <property type="project" value="InterPro"/>
</dbReference>
<dbReference type="Pfam" id="PF00787">
    <property type="entry name" value="PX"/>
    <property type="match status" value="1"/>
</dbReference>
<comment type="caution">
    <text evidence="8">The sequence shown here is derived from an EMBL/GenBank/DDBJ whole genome shotgun (WGS) entry which is preliminary data.</text>
</comment>
<accession>A0A9P6XKS1</accession>
<dbReference type="InterPro" id="IPR036467">
    <property type="entry name" value="LS/RS_sf"/>
</dbReference>
<evidence type="ECO:0000256" key="2">
    <source>
        <dbReference type="ARBA" id="ARBA00007424"/>
    </source>
</evidence>
<dbReference type="GO" id="GO:0009231">
    <property type="term" value="P:riboflavin biosynthetic process"/>
    <property type="evidence" value="ECO:0007669"/>
    <property type="project" value="UniProtKB-KW"/>
</dbReference>
<dbReference type="AlphaFoldDB" id="A0A9P6XKS1"/>
<dbReference type="SUPFAM" id="SSF64268">
    <property type="entry name" value="PX domain"/>
    <property type="match status" value="1"/>
</dbReference>
<dbReference type="OrthoDB" id="9976382at2759"/>
<dbReference type="InterPro" id="IPR001683">
    <property type="entry name" value="PX_dom"/>
</dbReference>
<dbReference type="CDD" id="cd09209">
    <property type="entry name" value="Lumazine_synthase-I"/>
    <property type="match status" value="1"/>
</dbReference>
<comment type="catalytic activity">
    <reaction evidence="6">
        <text>(2S)-2-hydroxy-3-oxobutyl phosphate + 5-amino-6-(D-ribitylamino)uracil = 6,7-dimethyl-8-(1-D-ribityl)lumazine + phosphate + 2 H2O + H(+)</text>
        <dbReference type="Rhea" id="RHEA:26152"/>
        <dbReference type="ChEBI" id="CHEBI:15377"/>
        <dbReference type="ChEBI" id="CHEBI:15378"/>
        <dbReference type="ChEBI" id="CHEBI:15934"/>
        <dbReference type="ChEBI" id="CHEBI:43474"/>
        <dbReference type="ChEBI" id="CHEBI:58201"/>
        <dbReference type="ChEBI" id="CHEBI:58830"/>
        <dbReference type="EC" id="2.5.1.78"/>
    </reaction>
</comment>
<name>A0A9P6XKS1_RHIOR</name>
<evidence type="ECO:0000256" key="6">
    <source>
        <dbReference type="ARBA" id="ARBA00048785"/>
    </source>
</evidence>
<dbReference type="Pfam" id="PF00885">
    <property type="entry name" value="DMRL_synthase"/>
    <property type="match status" value="2"/>
</dbReference>
<keyword evidence="5" id="KW-0808">Transferase</keyword>
<keyword evidence="9" id="KW-1185">Reference proteome</keyword>
<evidence type="ECO:0000313" key="9">
    <source>
        <dbReference type="Proteomes" id="UP000716291"/>
    </source>
</evidence>
<dbReference type="PANTHER" id="PTHR21058">
    <property type="entry name" value="6,7-DIMETHYL-8-RIBITYLLUMAZINE SYNTHASE DMRL SYNTHASE LUMAZINE SYNTHASE"/>
    <property type="match status" value="1"/>
</dbReference>
<evidence type="ECO:0000259" key="7">
    <source>
        <dbReference type="Pfam" id="PF00787"/>
    </source>
</evidence>
<organism evidence="8 9">
    <name type="scientific">Rhizopus oryzae</name>
    <name type="common">Mucormycosis agent</name>
    <name type="synonym">Rhizopus arrhizus var. delemar</name>
    <dbReference type="NCBI Taxonomy" id="64495"/>
    <lineage>
        <taxon>Eukaryota</taxon>
        <taxon>Fungi</taxon>
        <taxon>Fungi incertae sedis</taxon>
        <taxon>Mucoromycota</taxon>
        <taxon>Mucoromycotina</taxon>
        <taxon>Mucoromycetes</taxon>
        <taxon>Mucorales</taxon>
        <taxon>Mucorineae</taxon>
        <taxon>Rhizopodaceae</taxon>
        <taxon>Rhizopus</taxon>
    </lineage>
</organism>
<evidence type="ECO:0000256" key="3">
    <source>
        <dbReference type="ARBA" id="ARBA00012664"/>
    </source>
</evidence>
<dbReference type="NCBIfam" id="TIGR00114">
    <property type="entry name" value="lumazine-synth"/>
    <property type="match status" value="1"/>
</dbReference>
<evidence type="ECO:0000256" key="1">
    <source>
        <dbReference type="ARBA" id="ARBA00004917"/>
    </source>
</evidence>
<dbReference type="InterPro" id="IPR027267">
    <property type="entry name" value="AH/BAR_dom_sf"/>
</dbReference>